<reference evidence="4" key="1">
    <citation type="submission" date="2017-12" db="EMBL/GenBank/DDBJ databases">
        <authorList>
            <person name="Barbosa P."/>
            <person name="Usie A."/>
            <person name="Ramos A.M."/>
        </authorList>
    </citation>
    <scope>NUCLEOTIDE SEQUENCE</scope>
    <source>
        <strain evidence="4">HL8</strain>
        <tissue evidence="4">Leaves</tissue>
    </source>
</reference>
<evidence type="ECO:0000256" key="2">
    <source>
        <dbReference type="SAM" id="Phobius"/>
    </source>
</evidence>
<evidence type="ECO:0000259" key="3">
    <source>
        <dbReference type="PROSITE" id="PS50948"/>
    </source>
</evidence>
<feature type="non-terminal residue" evidence="4">
    <location>
        <position position="1"/>
    </location>
</feature>
<feature type="transmembrane region" description="Helical" evidence="2">
    <location>
        <begin position="282"/>
        <end position="306"/>
    </location>
</feature>
<feature type="domain" description="Apple" evidence="3">
    <location>
        <begin position="180"/>
        <end position="266"/>
    </location>
</feature>
<keyword evidence="2" id="KW-0812">Transmembrane</keyword>
<gene>
    <name evidence="4" type="primary">B120_3</name>
    <name evidence="4" type="ORF">CFP56_004846</name>
</gene>
<proteinExistence type="predicted"/>
<comment type="caution">
    <text evidence="4">The sequence shown here is derived from an EMBL/GenBank/DDBJ whole genome shotgun (WGS) entry which is preliminary data.</text>
</comment>
<dbReference type="Pfam" id="PF08276">
    <property type="entry name" value="PAN_2"/>
    <property type="match status" value="1"/>
</dbReference>
<accession>A0AAW0M8E4</accession>
<dbReference type="PANTHER" id="PTHR47976:SF30">
    <property type="entry name" value="RECEPTOR-LIKE SERINE_THREONINE-PROTEIN KINASE"/>
    <property type="match status" value="1"/>
</dbReference>
<keyword evidence="1" id="KW-0732">Signal</keyword>
<dbReference type="GO" id="GO:0016301">
    <property type="term" value="F:kinase activity"/>
    <property type="evidence" value="ECO:0007669"/>
    <property type="project" value="UniProtKB-KW"/>
</dbReference>
<evidence type="ECO:0000313" key="4">
    <source>
        <dbReference type="EMBL" id="KAK7859711.1"/>
    </source>
</evidence>
<dbReference type="InterPro" id="IPR051343">
    <property type="entry name" value="G-type_lectin_kinases/EP1-like"/>
</dbReference>
<name>A0AAW0M8E4_QUESU</name>
<dbReference type="PANTHER" id="PTHR47976">
    <property type="entry name" value="G-TYPE LECTIN S-RECEPTOR-LIKE SERINE/THREONINE-PROTEIN KINASE SD2-5"/>
    <property type="match status" value="1"/>
</dbReference>
<dbReference type="SMART" id="SM00473">
    <property type="entry name" value="PAN_AP"/>
    <property type="match status" value="1"/>
</dbReference>
<dbReference type="AlphaFoldDB" id="A0AAW0M8E4"/>
<reference evidence="4" key="2">
    <citation type="journal article" date="2018" name="Sci. Data">
        <title>The draft genome sequence of cork oak.</title>
        <authorList>
            <person name="Ramos A.M."/>
            <person name="Usie A."/>
            <person name="Barbosa P."/>
            <person name="Barros P.M."/>
            <person name="Capote T."/>
            <person name="Chaves I."/>
            <person name="Simoes F."/>
            <person name="Abreu I."/>
            <person name="Carrasquinho I."/>
            <person name="Faro C."/>
            <person name="Guimaraes J.B."/>
            <person name="Mendonca D."/>
            <person name="Nobrega F."/>
            <person name="Rodrigues L."/>
            <person name="Saibo N.J.M."/>
            <person name="Varela M.C."/>
            <person name="Egas C."/>
            <person name="Matos J."/>
            <person name="Miguel C.M."/>
            <person name="Oliveira M.M."/>
            <person name="Ricardo C.P."/>
            <person name="Goncalves S."/>
        </authorList>
    </citation>
    <scope>NUCLEOTIDE SEQUENCE [LARGE SCALE GENOMIC DNA]</scope>
    <source>
        <strain evidence="4">HL8</strain>
    </source>
</reference>
<keyword evidence="4" id="KW-0418">Kinase</keyword>
<organism evidence="4">
    <name type="scientific">Quercus suber</name>
    <name type="common">Cork oak</name>
    <dbReference type="NCBI Taxonomy" id="58331"/>
    <lineage>
        <taxon>Eukaryota</taxon>
        <taxon>Viridiplantae</taxon>
        <taxon>Streptophyta</taxon>
        <taxon>Embryophyta</taxon>
        <taxon>Tracheophyta</taxon>
        <taxon>Spermatophyta</taxon>
        <taxon>Magnoliopsida</taxon>
        <taxon>eudicotyledons</taxon>
        <taxon>Gunneridae</taxon>
        <taxon>Pentapetalae</taxon>
        <taxon>rosids</taxon>
        <taxon>fabids</taxon>
        <taxon>Fagales</taxon>
        <taxon>Fagaceae</taxon>
        <taxon>Quercus</taxon>
    </lineage>
</organism>
<keyword evidence="2" id="KW-0472">Membrane</keyword>
<reference evidence="4" key="3">
    <citation type="submission" date="2023-07" db="EMBL/GenBank/DDBJ databases">
        <title>An improved reference 1 genome and first organelle genomes of Quercus suber.</title>
        <authorList>
            <consortium name="Genosuber Consortium"/>
            <person name="Usie A."/>
            <person name="Serra O."/>
            <person name="Barros P."/>
        </authorList>
    </citation>
    <scope>NUCLEOTIDE SEQUENCE</scope>
    <source>
        <strain evidence="4">HL8</strain>
        <tissue evidence="4">Leaves</tissue>
    </source>
</reference>
<evidence type="ECO:0000256" key="1">
    <source>
        <dbReference type="ARBA" id="ARBA00022729"/>
    </source>
</evidence>
<protein>
    <submittedName>
        <fullName evidence="4">G-type lectin s-receptor-like serine/threonine-protein kinase b120</fullName>
    </submittedName>
</protein>
<sequence>STLVLSHAATSSLSSSTLKLTPRKWHLHHKGGVFSLSLTSQGLFSYINSNPPQGYFFYNPGIDNISYVQFLNRSLAFFNQSFKLFSELEMVSTSSALQYMRFEPDGHLRVYHEDQTQWYDVLTQYINDGDCGYPTFCGNYSICSNGQCICPPPINGTNYFRQINEMLPNLGCSLVTPLSCEASKNHILLELQNITYFPFSKYPPYVNPDYQDITLKTCTQACLKNCSCKAAIYDSSFNVRNCYLLSQIFSLKSMDEETKTYFNVKVYIKVQNIPPRQLQLEIILGSSLGSLLVLFLLIGIFAFLFWKKTNADEVEDEDMQLHGEEVVNTMRVAAWCLQNDFTKRPSMSMVVKVFEGVMNVESDLDYFFSNGPLLNTRAGVDNQEVHIIAATPLLPSILSGSR</sequence>
<keyword evidence="2" id="KW-1133">Transmembrane helix</keyword>
<dbReference type="PROSITE" id="PS50948">
    <property type="entry name" value="PAN"/>
    <property type="match status" value="1"/>
</dbReference>
<dbReference type="InterPro" id="IPR003609">
    <property type="entry name" value="Pan_app"/>
</dbReference>
<dbReference type="EMBL" id="PKMF04000011">
    <property type="protein sequence ID" value="KAK7859711.1"/>
    <property type="molecule type" value="Genomic_DNA"/>
</dbReference>
<keyword evidence="4" id="KW-0808">Transferase</keyword>